<organism evidence="4 5">
    <name type="scientific">Parabacteroides acidifaciens</name>
    <dbReference type="NCBI Taxonomy" id="2290935"/>
    <lineage>
        <taxon>Bacteria</taxon>
        <taxon>Pseudomonadati</taxon>
        <taxon>Bacteroidota</taxon>
        <taxon>Bacteroidia</taxon>
        <taxon>Bacteroidales</taxon>
        <taxon>Tannerellaceae</taxon>
        <taxon>Parabacteroides</taxon>
    </lineage>
</organism>
<evidence type="ECO:0000313" key="5">
    <source>
        <dbReference type="Proteomes" id="UP000256321"/>
    </source>
</evidence>
<dbReference type="EMBL" id="JACRTI010000005">
    <property type="protein sequence ID" value="MBC8600863.1"/>
    <property type="molecule type" value="Genomic_DNA"/>
</dbReference>
<evidence type="ECO:0000256" key="1">
    <source>
        <dbReference type="RuleBase" id="RU364089"/>
    </source>
</evidence>
<keyword evidence="1" id="KW-0378">Hydrolase</keyword>
<evidence type="ECO:0000313" key="4">
    <source>
        <dbReference type="EMBL" id="RDU50584.1"/>
    </source>
</evidence>
<keyword evidence="1" id="KW-0645">Protease</keyword>
<comment type="similarity">
    <text evidence="1">Belongs to the peptidase C69 family.</text>
</comment>
<keyword evidence="2" id="KW-0732">Signal</keyword>
<dbReference type="GO" id="GO:0006508">
    <property type="term" value="P:proteolysis"/>
    <property type="evidence" value="ECO:0007669"/>
    <property type="project" value="UniProtKB-KW"/>
</dbReference>
<dbReference type="RefSeq" id="WP_115498384.1">
    <property type="nucleotide sequence ID" value="NZ_JACRTI010000005.1"/>
</dbReference>
<dbReference type="Gene3D" id="3.60.60.10">
    <property type="entry name" value="Penicillin V Acylase, Chain A"/>
    <property type="match status" value="1"/>
</dbReference>
<dbReference type="GO" id="GO:0070004">
    <property type="term" value="F:cysteine-type exopeptidase activity"/>
    <property type="evidence" value="ECO:0007669"/>
    <property type="project" value="InterPro"/>
</dbReference>
<dbReference type="PANTHER" id="PTHR12994">
    <property type="entry name" value="SECERNIN"/>
    <property type="match status" value="1"/>
</dbReference>
<evidence type="ECO:0000313" key="6">
    <source>
        <dbReference type="Proteomes" id="UP000629596"/>
    </source>
</evidence>
<keyword evidence="6" id="KW-1185">Reference proteome</keyword>
<gene>
    <name evidence="4" type="ORF">DWU89_03970</name>
    <name evidence="3" type="ORF">H8784_03915</name>
</gene>
<dbReference type="EMBL" id="QREV01000005">
    <property type="protein sequence ID" value="RDU50584.1"/>
    <property type="molecule type" value="Genomic_DNA"/>
</dbReference>
<keyword evidence="1" id="KW-0224">Dipeptidase</keyword>
<dbReference type="Pfam" id="PF03577">
    <property type="entry name" value="Peptidase_C69"/>
    <property type="match status" value="1"/>
</dbReference>
<accession>A0A3D8HHX1</accession>
<comment type="caution">
    <text evidence="4">The sequence shown here is derived from an EMBL/GenBank/DDBJ whole genome shotgun (WGS) entry which is preliminary data.</text>
</comment>
<dbReference type="Proteomes" id="UP000629596">
    <property type="component" value="Unassembled WGS sequence"/>
</dbReference>
<reference evidence="4 5" key="1">
    <citation type="submission" date="2018-07" db="EMBL/GenBank/DDBJ databases">
        <title>Parabacteroides acidifaciens nov. sp., isolated from human feces.</title>
        <authorList>
            <person name="Wang Y.J."/>
        </authorList>
    </citation>
    <scope>NUCLEOTIDE SEQUENCE [LARGE SCALE GENOMIC DNA]</scope>
    <source>
        <strain evidence="4 5">426-9</strain>
    </source>
</reference>
<dbReference type="EC" id="3.4.-.-" evidence="1"/>
<dbReference type="PANTHER" id="PTHR12994:SF17">
    <property type="entry name" value="LD30995P"/>
    <property type="match status" value="1"/>
</dbReference>
<dbReference type="AlphaFoldDB" id="A0A3D8HHX1"/>
<reference evidence="3 6" key="2">
    <citation type="submission" date="2020-08" db="EMBL/GenBank/DDBJ databases">
        <title>Genome public.</title>
        <authorList>
            <person name="Liu C."/>
            <person name="Sun Q."/>
        </authorList>
    </citation>
    <scope>NUCLEOTIDE SEQUENCE [LARGE SCALE GENOMIC DNA]</scope>
    <source>
        <strain evidence="3 6">426_9</strain>
    </source>
</reference>
<feature type="chain" id="PRO_5017721361" description="Dipeptidase" evidence="2">
    <location>
        <begin position="24"/>
        <end position="537"/>
    </location>
</feature>
<protein>
    <recommendedName>
        <fullName evidence="1">Dipeptidase</fullName>
        <ecNumber evidence="1">3.4.-.-</ecNumber>
    </recommendedName>
</protein>
<dbReference type="GO" id="GO:0016805">
    <property type="term" value="F:dipeptidase activity"/>
    <property type="evidence" value="ECO:0007669"/>
    <property type="project" value="UniProtKB-KW"/>
</dbReference>
<dbReference type="Proteomes" id="UP000256321">
    <property type="component" value="Unassembled WGS sequence"/>
</dbReference>
<evidence type="ECO:0000313" key="3">
    <source>
        <dbReference type="EMBL" id="MBC8600863.1"/>
    </source>
</evidence>
<sequence length="537" mass="61368">MMKNVFKAVVCLCCVFTSLSAQDRVVELTNPDESCTSIAAGKLATADGSVMTSQTCDGTSRTWMEVVPAHDWPDTAKVDIYWDLRHTESKNDRLGVILKGSIPQVPHTFAYLNTGYPCMNEKQLAMGETTIVGRKELRNPKGLFHIEDLQGIALQRCSTAREAVLLMGRLAEQYGYRDGGECLTVADKKELWFFEITGAGPDDPSALWVARRIPDDHVTVSANTPRISDVDFKDKDNFMYSKGLKEKALKLGYWDGKEPFKFWKVIHETGKKPFTIRDFFVLKTLAPSLDLTMDMEELPLSVKPDRQVSLADINRLLRETYEGTEWDMTKDIMITKKIKDKDGIERDTTYKSPLAQNWMTNDMLEFLNAQRGEERKIEKQRTISVVWCSYSFVIQCRDWLPDAIGGVCWWSEDNPGESPRVPLFAGMTDVPESFKVCGHKRYRPDAALWTYRRTNRLAQVSWGHGRKLIEPAVLSFEQKAADEMPLIENKVSALIKEGKEEEAKAYLTRYSSDFIYSTLRCWEEMEGELWHKFGRGF</sequence>
<dbReference type="InterPro" id="IPR005322">
    <property type="entry name" value="Peptidase_C69"/>
</dbReference>
<evidence type="ECO:0000256" key="2">
    <source>
        <dbReference type="SAM" id="SignalP"/>
    </source>
</evidence>
<name>A0A3D8HHX1_9BACT</name>
<proteinExistence type="inferred from homology"/>
<feature type="signal peptide" evidence="2">
    <location>
        <begin position="1"/>
        <end position="23"/>
    </location>
</feature>
<comment type="catalytic activity">
    <reaction evidence="1">
        <text>an L-aminoacyl-L-amino acid + H2O = 2 an L-alpha-amino acid</text>
        <dbReference type="Rhea" id="RHEA:48940"/>
        <dbReference type="ChEBI" id="CHEBI:15377"/>
        <dbReference type="ChEBI" id="CHEBI:59869"/>
        <dbReference type="ChEBI" id="CHEBI:77460"/>
    </reaction>
</comment>